<reference evidence="1 2" key="1">
    <citation type="submission" date="2024-04" db="EMBL/GenBank/DDBJ databases">
        <authorList>
            <person name="Fracassetti M."/>
        </authorList>
    </citation>
    <scope>NUCLEOTIDE SEQUENCE [LARGE SCALE GENOMIC DNA]</scope>
</reference>
<sequence>MLLSPQSGGRLGRTVVDTGVVNGRSGKKSRWAFLPELKRAKGEAIDLIRFWPLHNAYAISATINLTTVVGVNSRSSSF</sequence>
<evidence type="ECO:0000313" key="2">
    <source>
        <dbReference type="Proteomes" id="UP001497516"/>
    </source>
</evidence>
<evidence type="ECO:0000313" key="1">
    <source>
        <dbReference type="EMBL" id="CAL1355209.1"/>
    </source>
</evidence>
<dbReference type="Proteomes" id="UP001497516">
    <property type="component" value="Chromosome 1"/>
</dbReference>
<dbReference type="EMBL" id="OZ034813">
    <property type="protein sequence ID" value="CAL1355209.1"/>
    <property type="molecule type" value="Genomic_DNA"/>
</dbReference>
<name>A0AAV2CFB8_9ROSI</name>
<dbReference type="AlphaFoldDB" id="A0AAV2CFB8"/>
<organism evidence="1 2">
    <name type="scientific">Linum trigynum</name>
    <dbReference type="NCBI Taxonomy" id="586398"/>
    <lineage>
        <taxon>Eukaryota</taxon>
        <taxon>Viridiplantae</taxon>
        <taxon>Streptophyta</taxon>
        <taxon>Embryophyta</taxon>
        <taxon>Tracheophyta</taxon>
        <taxon>Spermatophyta</taxon>
        <taxon>Magnoliopsida</taxon>
        <taxon>eudicotyledons</taxon>
        <taxon>Gunneridae</taxon>
        <taxon>Pentapetalae</taxon>
        <taxon>rosids</taxon>
        <taxon>fabids</taxon>
        <taxon>Malpighiales</taxon>
        <taxon>Linaceae</taxon>
        <taxon>Linum</taxon>
    </lineage>
</organism>
<protein>
    <submittedName>
        <fullName evidence="1">Uncharacterized protein</fullName>
    </submittedName>
</protein>
<proteinExistence type="predicted"/>
<keyword evidence="2" id="KW-1185">Reference proteome</keyword>
<gene>
    <name evidence="1" type="ORF">LTRI10_LOCUS2983</name>
</gene>
<accession>A0AAV2CFB8</accession>